<gene>
    <name evidence="1" type="ORF">K3G42_025408</name>
</gene>
<organism evidence="1 2">
    <name type="scientific">Sphaerodactylus townsendi</name>
    <dbReference type="NCBI Taxonomy" id="933632"/>
    <lineage>
        <taxon>Eukaryota</taxon>
        <taxon>Metazoa</taxon>
        <taxon>Chordata</taxon>
        <taxon>Craniata</taxon>
        <taxon>Vertebrata</taxon>
        <taxon>Euteleostomi</taxon>
        <taxon>Lepidosauria</taxon>
        <taxon>Squamata</taxon>
        <taxon>Bifurcata</taxon>
        <taxon>Gekkota</taxon>
        <taxon>Sphaerodactylidae</taxon>
        <taxon>Sphaerodactylus</taxon>
    </lineage>
</organism>
<name>A0ACB8FBA9_9SAUR</name>
<dbReference type="EMBL" id="CM037621">
    <property type="protein sequence ID" value="KAH8002510.1"/>
    <property type="molecule type" value="Genomic_DNA"/>
</dbReference>
<comment type="caution">
    <text evidence="1">The sequence shown here is derived from an EMBL/GenBank/DDBJ whole genome shotgun (WGS) entry which is preliminary data.</text>
</comment>
<protein>
    <submittedName>
        <fullName evidence="1">Uncharacterized protein</fullName>
    </submittedName>
</protein>
<reference evidence="1" key="1">
    <citation type="submission" date="2021-08" db="EMBL/GenBank/DDBJ databases">
        <title>The first chromosome-level gecko genome reveals the dynamic sex chromosomes of Neotropical dwarf geckos (Sphaerodactylidae: Sphaerodactylus).</title>
        <authorList>
            <person name="Pinto B.J."/>
            <person name="Keating S.E."/>
            <person name="Gamble T."/>
        </authorList>
    </citation>
    <scope>NUCLEOTIDE SEQUENCE</scope>
    <source>
        <strain evidence="1">TG3544</strain>
    </source>
</reference>
<evidence type="ECO:0000313" key="1">
    <source>
        <dbReference type="EMBL" id="KAH8002510.1"/>
    </source>
</evidence>
<accession>A0ACB8FBA9</accession>
<keyword evidence="2" id="KW-1185">Reference proteome</keyword>
<evidence type="ECO:0000313" key="2">
    <source>
        <dbReference type="Proteomes" id="UP000827872"/>
    </source>
</evidence>
<dbReference type="Proteomes" id="UP000827872">
    <property type="component" value="Linkage Group LG08"/>
</dbReference>
<sequence length="190" mass="20067">MTGACSCLPGFIGADCGKTCPQNHHGKDCTSFCSCGKGHCDPVTGKCYCPPGRIGPSCLHVCPQGRYGPYCQLKCLCKNGGICDPVNGTCTCGLGWTGKYCEKDLLAVVIAQKVIMDIPVNTPALLDFMVSNAYTHATAKMELPVFQALGSAFVFLASKVHNVKKVVPLGGLEINVNTSVNVKHQLGVIQ</sequence>
<proteinExistence type="predicted"/>